<protein>
    <submittedName>
        <fullName evidence="1">Uncharacterized protein</fullName>
    </submittedName>
</protein>
<organism evidence="1 2">
    <name type="scientific">Flavobacterium gawalongense</name>
    <dbReference type="NCBI Taxonomy" id="2594432"/>
    <lineage>
        <taxon>Bacteria</taxon>
        <taxon>Pseudomonadati</taxon>
        <taxon>Bacteroidota</taxon>
        <taxon>Flavobacteriia</taxon>
        <taxon>Flavobacteriales</taxon>
        <taxon>Flavobacteriaceae</taxon>
        <taxon>Flavobacterium</taxon>
    </lineage>
</organism>
<dbReference type="AlphaFoldDB" id="A0A553BK02"/>
<gene>
    <name evidence="1" type="ORF">FNW11_10980</name>
</gene>
<reference evidence="1 2" key="1">
    <citation type="submission" date="2019-07" db="EMBL/GenBank/DDBJ databases">
        <title>Novel species of Flavobacterium.</title>
        <authorList>
            <person name="Liu Q."/>
            <person name="Xin Y.-H."/>
        </authorList>
    </citation>
    <scope>NUCLEOTIDE SEQUENCE [LARGE SCALE GENOMIC DNA]</scope>
    <source>
        <strain evidence="1 2">GSR22</strain>
    </source>
</reference>
<dbReference type="OrthoDB" id="1326264at2"/>
<accession>A0A553BK02</accession>
<proteinExistence type="predicted"/>
<evidence type="ECO:0000313" key="2">
    <source>
        <dbReference type="Proteomes" id="UP000318669"/>
    </source>
</evidence>
<evidence type="ECO:0000313" key="1">
    <source>
        <dbReference type="EMBL" id="TRX08571.1"/>
    </source>
</evidence>
<sequence>MKKLHLSLILIFCFQINYSQDTINNLKEVVVVRKESNRKEMIAILKKIKYNLRENYEQGNVNYLTNHFTIKDNKDTLVNRKMLNSLNIKVLSKDNIRWMLNDDSRNSFYKDTSPYARFEPQVNDDYHRFALSMFYYSLNVIDFDFFNMSNNYKYEILKNDDITTVKFTASKYHTGYFTFNTKNCNLIRILFMNTKPYEYYHWGRYGNEQSPLEFYSKWTYNKVTIKLDFTETNKGKLLLASLDAMEDITNFEFTRYNESKRIIDKDINLKFYTTLQMKIIQ</sequence>
<name>A0A553BK02_9FLAO</name>
<comment type="caution">
    <text evidence="1">The sequence shown here is derived from an EMBL/GenBank/DDBJ whole genome shotgun (WGS) entry which is preliminary data.</text>
</comment>
<dbReference type="EMBL" id="VJZL01000019">
    <property type="protein sequence ID" value="TRX08571.1"/>
    <property type="molecule type" value="Genomic_DNA"/>
</dbReference>
<dbReference type="RefSeq" id="WP_144064852.1">
    <property type="nucleotide sequence ID" value="NZ_VJZL01000019.1"/>
</dbReference>
<dbReference type="Proteomes" id="UP000318669">
    <property type="component" value="Unassembled WGS sequence"/>
</dbReference>